<organism evidence="5 6">
    <name type="scientific">Candidatus Sulfuritelmatomonas gaucii</name>
    <dbReference type="NCBI Taxonomy" id="2043161"/>
    <lineage>
        <taxon>Bacteria</taxon>
        <taxon>Pseudomonadati</taxon>
        <taxon>Acidobacteriota</taxon>
        <taxon>Terriglobia</taxon>
        <taxon>Terriglobales</taxon>
        <taxon>Acidobacteriaceae</taxon>
        <taxon>Candidatus Sulfuritelmatomonas</taxon>
    </lineage>
</organism>
<feature type="chain" id="PRO_5014990237" description="NolW-like domain-containing protein" evidence="4">
    <location>
        <begin position="35"/>
        <end position="259"/>
    </location>
</feature>
<evidence type="ECO:0008006" key="7">
    <source>
        <dbReference type="Google" id="ProtNLM"/>
    </source>
</evidence>
<sequence>MPLTQERLSKVATAVVMAGAFTLALTLQAPAANAQTEEQRPVTPPQPTSEVVQTIFLKNVPEQNVLNDIQTDMRNILPRAKIYGVQSQNAITMKATPEDLETAKQLVADLDRPKPLYRLTYTITDFDSGKQTGSQNFVILAVLGQRSIFKQGNRVPIVTGSYDSEARNSNTQVQYQDVGLSIDATIDGSPDGLTLRTKIEQSSLGGEKSATAAQDPVVHQVVLQEAAELTQGKQLGLGSLDIPGTTQRQEIEVTAEQVH</sequence>
<dbReference type="InterPro" id="IPR038591">
    <property type="entry name" value="NolW-like_sf"/>
</dbReference>
<evidence type="ECO:0000256" key="4">
    <source>
        <dbReference type="SAM" id="SignalP"/>
    </source>
</evidence>
<accession>A0A2N9LRB8</accession>
<reference evidence="6" key="1">
    <citation type="submission" date="2018-02" db="EMBL/GenBank/DDBJ databases">
        <authorList>
            <person name="Hausmann B."/>
        </authorList>
    </citation>
    <scope>NUCLEOTIDE SEQUENCE [LARGE SCALE GENOMIC DNA]</scope>
    <source>
        <strain evidence="6">Peat soil MAG SbA5</strain>
    </source>
</reference>
<feature type="signal peptide" evidence="4">
    <location>
        <begin position="1"/>
        <end position="34"/>
    </location>
</feature>
<dbReference type="EMBL" id="OKRB01000109">
    <property type="protein sequence ID" value="SPE25787.1"/>
    <property type="molecule type" value="Genomic_DNA"/>
</dbReference>
<proteinExistence type="predicted"/>
<dbReference type="Gene3D" id="3.30.1370.120">
    <property type="match status" value="1"/>
</dbReference>
<dbReference type="PANTHER" id="PTHR30332:SF24">
    <property type="entry name" value="SECRETIN GSPD-RELATED"/>
    <property type="match status" value="1"/>
</dbReference>
<evidence type="ECO:0000313" key="5">
    <source>
        <dbReference type="EMBL" id="SPE25787.1"/>
    </source>
</evidence>
<dbReference type="InterPro" id="IPR050810">
    <property type="entry name" value="Bact_Secretion_Sys_Channel"/>
</dbReference>
<gene>
    <name evidence="5" type="ORF">SBA5_500008</name>
</gene>
<evidence type="ECO:0000313" key="6">
    <source>
        <dbReference type="Proteomes" id="UP000239735"/>
    </source>
</evidence>
<evidence type="ECO:0000256" key="1">
    <source>
        <dbReference type="ARBA" id="ARBA00004370"/>
    </source>
</evidence>
<comment type="subcellular location">
    <subcellularLocation>
        <location evidence="1">Membrane</location>
    </subcellularLocation>
</comment>
<dbReference type="GO" id="GO:0016020">
    <property type="term" value="C:membrane"/>
    <property type="evidence" value="ECO:0007669"/>
    <property type="project" value="UniProtKB-SubCell"/>
</dbReference>
<dbReference type="PANTHER" id="PTHR30332">
    <property type="entry name" value="PROBABLE GENERAL SECRETION PATHWAY PROTEIN D"/>
    <property type="match status" value="1"/>
</dbReference>
<keyword evidence="2 4" id="KW-0732">Signal</keyword>
<evidence type="ECO:0000256" key="2">
    <source>
        <dbReference type="ARBA" id="ARBA00022729"/>
    </source>
</evidence>
<name>A0A2N9LRB8_9BACT</name>
<dbReference type="AlphaFoldDB" id="A0A2N9LRB8"/>
<protein>
    <recommendedName>
        <fullName evidence="7">NolW-like domain-containing protein</fullName>
    </recommendedName>
</protein>
<evidence type="ECO:0000256" key="3">
    <source>
        <dbReference type="ARBA" id="ARBA00023136"/>
    </source>
</evidence>
<dbReference type="Proteomes" id="UP000239735">
    <property type="component" value="Unassembled WGS sequence"/>
</dbReference>
<dbReference type="GO" id="GO:0009306">
    <property type="term" value="P:protein secretion"/>
    <property type="evidence" value="ECO:0007669"/>
    <property type="project" value="TreeGrafter"/>
</dbReference>
<keyword evidence="3" id="KW-0472">Membrane</keyword>
<dbReference type="GO" id="GO:0015627">
    <property type="term" value="C:type II protein secretion system complex"/>
    <property type="evidence" value="ECO:0007669"/>
    <property type="project" value="TreeGrafter"/>
</dbReference>